<evidence type="ECO:0000313" key="2">
    <source>
        <dbReference type="EMBL" id="CAH2039571.1"/>
    </source>
</evidence>
<protein>
    <submittedName>
        <fullName evidence="2">Uncharacterized protein</fullName>
    </submittedName>
</protein>
<proteinExistence type="predicted"/>
<feature type="transmembrane region" description="Helical" evidence="1">
    <location>
        <begin position="14"/>
        <end position="34"/>
    </location>
</feature>
<keyword evidence="1" id="KW-0812">Transmembrane</keyword>
<keyword evidence="1" id="KW-1133">Transmembrane helix</keyword>
<evidence type="ECO:0000313" key="3">
    <source>
        <dbReference type="Proteomes" id="UP000837857"/>
    </source>
</evidence>
<organism evidence="2 3">
    <name type="scientific">Iphiclides podalirius</name>
    <name type="common">scarce swallowtail</name>
    <dbReference type="NCBI Taxonomy" id="110791"/>
    <lineage>
        <taxon>Eukaryota</taxon>
        <taxon>Metazoa</taxon>
        <taxon>Ecdysozoa</taxon>
        <taxon>Arthropoda</taxon>
        <taxon>Hexapoda</taxon>
        <taxon>Insecta</taxon>
        <taxon>Pterygota</taxon>
        <taxon>Neoptera</taxon>
        <taxon>Endopterygota</taxon>
        <taxon>Lepidoptera</taxon>
        <taxon>Glossata</taxon>
        <taxon>Ditrysia</taxon>
        <taxon>Papilionoidea</taxon>
        <taxon>Papilionidae</taxon>
        <taxon>Papilioninae</taxon>
        <taxon>Iphiclides</taxon>
    </lineage>
</organism>
<keyword evidence="3" id="KW-1185">Reference proteome</keyword>
<reference evidence="2" key="1">
    <citation type="submission" date="2022-03" db="EMBL/GenBank/DDBJ databases">
        <authorList>
            <person name="Martin H S."/>
        </authorList>
    </citation>
    <scope>NUCLEOTIDE SEQUENCE</scope>
</reference>
<feature type="non-terminal residue" evidence="2">
    <location>
        <position position="1"/>
    </location>
</feature>
<accession>A0ABN8HRN8</accession>
<dbReference type="EMBL" id="OW152823">
    <property type="protein sequence ID" value="CAH2039571.1"/>
    <property type="molecule type" value="Genomic_DNA"/>
</dbReference>
<dbReference type="Proteomes" id="UP000837857">
    <property type="component" value="Chromosome 11"/>
</dbReference>
<name>A0ABN8HRN8_9NEOP</name>
<gene>
    <name evidence="2" type="ORF">IPOD504_LOCUS1786</name>
</gene>
<evidence type="ECO:0000256" key="1">
    <source>
        <dbReference type="SAM" id="Phobius"/>
    </source>
</evidence>
<sequence>MELLSKHGVIVAEWWWVGACVGGAVLLCAAGALARPHLRRRNANAADANPPVHRHPPVLPATRLRTPRRSAAASASLNNKTRSMAGVFLPI</sequence>
<keyword evidence="1" id="KW-0472">Membrane</keyword>